<accession>A0ABZ0X4A4</accession>
<comment type="cofactor">
    <cofactor evidence="1">
        <name>Zn(2+)</name>
        <dbReference type="ChEBI" id="CHEBI:29105"/>
    </cofactor>
</comment>
<evidence type="ECO:0000256" key="7">
    <source>
        <dbReference type="ARBA" id="ARBA00048348"/>
    </source>
</evidence>
<evidence type="ECO:0000256" key="5">
    <source>
        <dbReference type="ARBA" id="ARBA00022833"/>
    </source>
</evidence>
<dbReference type="EMBL" id="CP140158">
    <property type="protein sequence ID" value="WQG85418.1"/>
    <property type="molecule type" value="Genomic_DNA"/>
</dbReference>
<evidence type="ECO:0000256" key="1">
    <source>
        <dbReference type="ARBA" id="ARBA00001947"/>
    </source>
</evidence>
<dbReference type="CDD" id="cd00883">
    <property type="entry name" value="beta_CA_cladeA"/>
    <property type="match status" value="1"/>
</dbReference>
<sequence length="210" mass="23840">MEGIKKLFKNNKAWAEQAERNSPGYFKILSEQQSPRYLWIGCSDSRVPANQITGLMPGEVFVHRNVANIVSNSDLNCLSVIQYAVEVLKVRHIVVCGHYGCGGVNVALSNRKHGLIDNWLSNIKEIYLKHEPEFKLIKNEEERSNLLCELNVIEQVGNVCRTTVVQDAWSRDQALSVHGWCYSLNNGLLKDLKVSVSSKKQVPEIFNYHE</sequence>
<comment type="similarity">
    <text evidence="2 8">Belongs to the beta-class carbonic anhydrase family.</text>
</comment>
<evidence type="ECO:0000256" key="6">
    <source>
        <dbReference type="ARBA" id="ARBA00023239"/>
    </source>
</evidence>
<protein>
    <recommendedName>
        <fullName evidence="3 8">Carbonic anhydrase</fullName>
        <ecNumber evidence="3 8">4.2.1.1</ecNumber>
    </recommendedName>
    <alternativeName>
        <fullName evidence="8">Carbonate dehydratase</fullName>
    </alternativeName>
</protein>
<dbReference type="SMART" id="SM00947">
    <property type="entry name" value="Pro_CA"/>
    <property type="match status" value="1"/>
</dbReference>
<gene>
    <name evidence="9" type="primary">can</name>
    <name evidence="9" type="ORF">SR900_00720</name>
</gene>
<comment type="function">
    <text evidence="8">Reversible hydration of carbon dioxide.</text>
</comment>
<keyword evidence="10" id="KW-1185">Reference proteome</keyword>
<evidence type="ECO:0000313" key="9">
    <source>
        <dbReference type="EMBL" id="WQG85418.1"/>
    </source>
</evidence>
<evidence type="ECO:0000313" key="10">
    <source>
        <dbReference type="Proteomes" id="UP001324185"/>
    </source>
</evidence>
<dbReference type="InterPro" id="IPR001765">
    <property type="entry name" value="Carbonic_anhydrase"/>
</dbReference>
<comment type="catalytic activity">
    <reaction evidence="7 8">
        <text>hydrogencarbonate + H(+) = CO2 + H2O</text>
        <dbReference type="Rhea" id="RHEA:10748"/>
        <dbReference type="ChEBI" id="CHEBI:15377"/>
        <dbReference type="ChEBI" id="CHEBI:15378"/>
        <dbReference type="ChEBI" id="CHEBI:16526"/>
        <dbReference type="ChEBI" id="CHEBI:17544"/>
        <dbReference type="EC" id="4.2.1.1"/>
    </reaction>
</comment>
<keyword evidence="4" id="KW-0479">Metal-binding</keyword>
<name>A0ABZ0X4A4_9GAMM</name>
<dbReference type="Proteomes" id="UP001324185">
    <property type="component" value="Chromosome"/>
</dbReference>
<organism evidence="9 10">
    <name type="scientific">Kangiella aquimarina</name>
    <dbReference type="NCBI Taxonomy" id="261965"/>
    <lineage>
        <taxon>Bacteria</taxon>
        <taxon>Pseudomonadati</taxon>
        <taxon>Pseudomonadota</taxon>
        <taxon>Gammaproteobacteria</taxon>
        <taxon>Kangiellales</taxon>
        <taxon>Kangiellaceae</taxon>
        <taxon>Kangiella</taxon>
    </lineage>
</organism>
<dbReference type="EC" id="4.2.1.1" evidence="3 8"/>
<dbReference type="PROSITE" id="PS00705">
    <property type="entry name" value="PROK_CO2_ANHYDRASE_2"/>
    <property type="match status" value="1"/>
</dbReference>
<dbReference type="InterPro" id="IPR015892">
    <property type="entry name" value="Carbonic_anhydrase_CS"/>
</dbReference>
<evidence type="ECO:0000256" key="8">
    <source>
        <dbReference type="RuleBase" id="RU003956"/>
    </source>
</evidence>
<dbReference type="NCBIfam" id="NF007756">
    <property type="entry name" value="PRK10437.1"/>
    <property type="match status" value="1"/>
</dbReference>
<dbReference type="Gene3D" id="3.40.1050.10">
    <property type="entry name" value="Carbonic anhydrase"/>
    <property type="match status" value="1"/>
</dbReference>
<dbReference type="InterPro" id="IPR036874">
    <property type="entry name" value="Carbonic_anhydrase_sf"/>
</dbReference>
<dbReference type="SUPFAM" id="SSF53056">
    <property type="entry name" value="beta-carbonic anhydrase, cab"/>
    <property type="match status" value="1"/>
</dbReference>
<proteinExistence type="inferred from homology"/>
<dbReference type="RefSeq" id="WP_018623403.1">
    <property type="nucleotide sequence ID" value="NZ_CP140158.1"/>
</dbReference>
<reference evidence="9 10" key="1">
    <citation type="submission" date="2023-11" db="EMBL/GenBank/DDBJ databases">
        <title>MicrobeMod: A computational toolkit for identifying prokaryotic methylation and restriction-modification with nanopore sequencing.</title>
        <authorList>
            <person name="Crits-Christoph A."/>
            <person name="Kang S.C."/>
            <person name="Lee H."/>
            <person name="Ostrov N."/>
        </authorList>
    </citation>
    <scope>NUCLEOTIDE SEQUENCE [LARGE SCALE GENOMIC DNA]</scope>
    <source>
        <strain evidence="9 10">DSMZ 16071</strain>
    </source>
</reference>
<keyword evidence="6 8" id="KW-0456">Lyase</keyword>
<evidence type="ECO:0000256" key="2">
    <source>
        <dbReference type="ARBA" id="ARBA00006217"/>
    </source>
</evidence>
<dbReference type="PANTHER" id="PTHR11002:SF76">
    <property type="entry name" value="CARBONIC ANHYDRASE"/>
    <property type="match status" value="1"/>
</dbReference>
<keyword evidence="5 8" id="KW-0862">Zinc</keyword>
<dbReference type="PROSITE" id="PS00704">
    <property type="entry name" value="PROK_CO2_ANHYDRASE_1"/>
    <property type="match status" value="1"/>
</dbReference>
<evidence type="ECO:0000256" key="3">
    <source>
        <dbReference type="ARBA" id="ARBA00012925"/>
    </source>
</evidence>
<dbReference type="PANTHER" id="PTHR11002">
    <property type="entry name" value="CARBONIC ANHYDRASE"/>
    <property type="match status" value="1"/>
</dbReference>
<evidence type="ECO:0000256" key="4">
    <source>
        <dbReference type="ARBA" id="ARBA00022723"/>
    </source>
</evidence>
<dbReference type="Pfam" id="PF00484">
    <property type="entry name" value="Pro_CA"/>
    <property type="match status" value="1"/>
</dbReference>